<dbReference type="GO" id="GO:0030246">
    <property type="term" value="F:carbohydrate binding"/>
    <property type="evidence" value="ECO:0007669"/>
    <property type="project" value="InterPro"/>
</dbReference>
<dbReference type="InterPro" id="IPR008183">
    <property type="entry name" value="Aldose_1/G6P_1-epimerase"/>
</dbReference>
<accession>A0A5C3QKQ2</accession>
<dbReference type="Pfam" id="PF01263">
    <property type="entry name" value="Aldose_epim"/>
    <property type="match status" value="2"/>
</dbReference>
<keyword evidence="1" id="KW-0732">Signal</keyword>
<feature type="signal peptide" evidence="1">
    <location>
        <begin position="1"/>
        <end position="19"/>
    </location>
</feature>
<sequence>MASFTPILLSLPSLTPSVAVEILPHGLTINRIYVQAEGRTHDLVLGPESPQDHLGQKYVNTIIGRYSNRIPTGEHVIERNGVTAKLTSLPNESPQVSLHGGPTGFDSLPWEQVSSKSDMTLFTNAELDHLHTTSTALFRLVSPDGDQGFPGALLIETLVTLVAPVEQERHYVKPGDTVEPVEYELGSVVIVYRAKLQTENTVTPVNLTQHWGFNLDASLKKDDASTVKAHNLSIKSDRIVKRDAHSLATGFTPTKDDEAHTHNGKLIGDKFPVDANGYDDFYVFSDNPPAQIPKRFASSKLSADSEHDLVKDIVEPAGTPRQPNGQRADSVVELSSKASGLKLLFDTNQSGVMFYTNNWANKDGARKKIHGGTGIKGTGNGYVPGSAAFLEFHDPLAAFLDPANKNDDDTLITSDEIYHNYVRMDIRYTEGKKSTAE</sequence>
<dbReference type="GO" id="GO:0006006">
    <property type="term" value="P:glucose metabolic process"/>
    <property type="evidence" value="ECO:0007669"/>
    <property type="project" value="TreeGrafter"/>
</dbReference>
<protein>
    <submittedName>
        <fullName evidence="2">Galactose mutarotase-like protein</fullName>
    </submittedName>
</protein>
<dbReference type="GO" id="GO:0004034">
    <property type="term" value="F:aldose 1-epimerase activity"/>
    <property type="evidence" value="ECO:0007669"/>
    <property type="project" value="TreeGrafter"/>
</dbReference>
<dbReference type="PANTHER" id="PTHR10091">
    <property type="entry name" value="ALDOSE-1-EPIMERASE"/>
    <property type="match status" value="1"/>
</dbReference>
<feature type="chain" id="PRO_5022733224" evidence="1">
    <location>
        <begin position="20"/>
        <end position="437"/>
    </location>
</feature>
<dbReference type="STRING" id="1884261.A0A5C3QKQ2"/>
<dbReference type="InterPro" id="IPR011013">
    <property type="entry name" value="Gal_mutarotase_sf_dom"/>
</dbReference>
<name>A0A5C3QKQ2_9AGAR</name>
<dbReference type="InterPro" id="IPR014718">
    <property type="entry name" value="GH-type_carb-bd"/>
</dbReference>
<reference evidence="2 3" key="1">
    <citation type="journal article" date="2019" name="Nat. Ecol. Evol.">
        <title>Megaphylogeny resolves global patterns of mushroom evolution.</title>
        <authorList>
            <person name="Varga T."/>
            <person name="Krizsan K."/>
            <person name="Foldi C."/>
            <person name="Dima B."/>
            <person name="Sanchez-Garcia M."/>
            <person name="Sanchez-Ramirez S."/>
            <person name="Szollosi G.J."/>
            <person name="Szarkandi J.G."/>
            <person name="Papp V."/>
            <person name="Albert L."/>
            <person name="Andreopoulos W."/>
            <person name="Angelini C."/>
            <person name="Antonin V."/>
            <person name="Barry K.W."/>
            <person name="Bougher N.L."/>
            <person name="Buchanan P."/>
            <person name="Buyck B."/>
            <person name="Bense V."/>
            <person name="Catcheside P."/>
            <person name="Chovatia M."/>
            <person name="Cooper J."/>
            <person name="Damon W."/>
            <person name="Desjardin D."/>
            <person name="Finy P."/>
            <person name="Geml J."/>
            <person name="Haridas S."/>
            <person name="Hughes K."/>
            <person name="Justo A."/>
            <person name="Karasinski D."/>
            <person name="Kautmanova I."/>
            <person name="Kiss B."/>
            <person name="Kocsube S."/>
            <person name="Kotiranta H."/>
            <person name="LaButti K.M."/>
            <person name="Lechner B.E."/>
            <person name="Liimatainen K."/>
            <person name="Lipzen A."/>
            <person name="Lukacs Z."/>
            <person name="Mihaltcheva S."/>
            <person name="Morgado L.N."/>
            <person name="Niskanen T."/>
            <person name="Noordeloos M.E."/>
            <person name="Ohm R.A."/>
            <person name="Ortiz-Santana B."/>
            <person name="Ovrebo C."/>
            <person name="Racz N."/>
            <person name="Riley R."/>
            <person name="Savchenko A."/>
            <person name="Shiryaev A."/>
            <person name="Soop K."/>
            <person name="Spirin V."/>
            <person name="Szebenyi C."/>
            <person name="Tomsovsky M."/>
            <person name="Tulloss R.E."/>
            <person name="Uehling J."/>
            <person name="Grigoriev I.V."/>
            <person name="Vagvolgyi C."/>
            <person name="Papp T."/>
            <person name="Martin F.M."/>
            <person name="Miettinen O."/>
            <person name="Hibbett D.S."/>
            <person name="Nagy L.G."/>
        </authorList>
    </citation>
    <scope>NUCLEOTIDE SEQUENCE [LARGE SCALE GENOMIC DNA]</scope>
    <source>
        <strain evidence="2 3">CBS 309.79</strain>
    </source>
</reference>
<dbReference type="SUPFAM" id="SSF74650">
    <property type="entry name" value="Galactose mutarotase-like"/>
    <property type="match status" value="1"/>
</dbReference>
<evidence type="ECO:0000313" key="3">
    <source>
        <dbReference type="Proteomes" id="UP000305067"/>
    </source>
</evidence>
<dbReference type="AlphaFoldDB" id="A0A5C3QKQ2"/>
<gene>
    <name evidence="2" type="ORF">BDV98DRAFT_546726</name>
</gene>
<evidence type="ECO:0000256" key="1">
    <source>
        <dbReference type="SAM" id="SignalP"/>
    </source>
</evidence>
<proteinExistence type="predicted"/>
<dbReference type="Proteomes" id="UP000305067">
    <property type="component" value="Unassembled WGS sequence"/>
</dbReference>
<dbReference type="Gene3D" id="2.70.98.10">
    <property type="match status" value="1"/>
</dbReference>
<organism evidence="2 3">
    <name type="scientific">Pterulicium gracile</name>
    <dbReference type="NCBI Taxonomy" id="1884261"/>
    <lineage>
        <taxon>Eukaryota</taxon>
        <taxon>Fungi</taxon>
        <taxon>Dikarya</taxon>
        <taxon>Basidiomycota</taxon>
        <taxon>Agaricomycotina</taxon>
        <taxon>Agaricomycetes</taxon>
        <taxon>Agaricomycetidae</taxon>
        <taxon>Agaricales</taxon>
        <taxon>Pleurotineae</taxon>
        <taxon>Pterulaceae</taxon>
        <taxon>Pterulicium</taxon>
    </lineage>
</organism>
<dbReference type="EMBL" id="ML178822">
    <property type="protein sequence ID" value="TFL02352.1"/>
    <property type="molecule type" value="Genomic_DNA"/>
</dbReference>
<evidence type="ECO:0000313" key="2">
    <source>
        <dbReference type="EMBL" id="TFL02352.1"/>
    </source>
</evidence>
<keyword evidence="3" id="KW-1185">Reference proteome</keyword>
<dbReference type="PANTHER" id="PTHR10091:SF0">
    <property type="entry name" value="GALACTOSE MUTAROTASE"/>
    <property type="match status" value="1"/>
</dbReference>
<dbReference type="GO" id="GO:0033499">
    <property type="term" value="P:galactose catabolic process via UDP-galactose, Leloir pathway"/>
    <property type="evidence" value="ECO:0007669"/>
    <property type="project" value="TreeGrafter"/>
</dbReference>
<dbReference type="OrthoDB" id="274691at2759"/>